<dbReference type="Gramene" id="OGLUM08G14710.1">
    <property type="protein sequence ID" value="OGLUM08G14710.1"/>
    <property type="gene ID" value="OGLUM08G14710"/>
</dbReference>
<organism evidence="2">
    <name type="scientific">Oryza glumipatula</name>
    <dbReference type="NCBI Taxonomy" id="40148"/>
    <lineage>
        <taxon>Eukaryota</taxon>
        <taxon>Viridiplantae</taxon>
        <taxon>Streptophyta</taxon>
        <taxon>Embryophyta</taxon>
        <taxon>Tracheophyta</taxon>
        <taxon>Spermatophyta</taxon>
        <taxon>Magnoliopsida</taxon>
        <taxon>Liliopsida</taxon>
        <taxon>Poales</taxon>
        <taxon>Poaceae</taxon>
        <taxon>BOP clade</taxon>
        <taxon>Oryzoideae</taxon>
        <taxon>Oryzeae</taxon>
        <taxon>Oryzinae</taxon>
        <taxon>Oryza</taxon>
    </lineage>
</organism>
<name>A0A0E0AV39_9ORYZ</name>
<dbReference type="EnsemblPlants" id="OGLUM08G14710.1">
    <property type="protein sequence ID" value="OGLUM08G14710.1"/>
    <property type="gene ID" value="OGLUM08G14710"/>
</dbReference>
<evidence type="ECO:0000256" key="1">
    <source>
        <dbReference type="SAM" id="Phobius"/>
    </source>
</evidence>
<proteinExistence type="predicted"/>
<reference evidence="2" key="2">
    <citation type="submission" date="2018-05" db="EMBL/GenBank/DDBJ databases">
        <title>OgluRS3 (Oryza glumaepatula Reference Sequence Version 3).</title>
        <authorList>
            <person name="Zhang J."/>
            <person name="Kudrna D."/>
            <person name="Lee S."/>
            <person name="Talag J."/>
            <person name="Welchert J."/>
            <person name="Wing R.A."/>
        </authorList>
    </citation>
    <scope>NUCLEOTIDE SEQUENCE [LARGE SCALE GENOMIC DNA]</scope>
</reference>
<feature type="transmembrane region" description="Helical" evidence="1">
    <location>
        <begin position="94"/>
        <end position="112"/>
    </location>
</feature>
<dbReference type="HOGENOM" id="CLU_1597052_0_0_1"/>
<protein>
    <submittedName>
        <fullName evidence="2">Uncharacterized protein</fullName>
    </submittedName>
</protein>
<keyword evidence="3" id="KW-1185">Reference proteome</keyword>
<accession>A0A0E0AV39</accession>
<dbReference type="Proteomes" id="UP000026961">
    <property type="component" value="Chromosome 8"/>
</dbReference>
<feature type="transmembrane region" description="Helical" evidence="1">
    <location>
        <begin position="132"/>
        <end position="155"/>
    </location>
</feature>
<feature type="transmembrane region" description="Helical" evidence="1">
    <location>
        <begin position="63"/>
        <end position="82"/>
    </location>
</feature>
<keyword evidence="1" id="KW-1133">Transmembrane helix</keyword>
<dbReference type="AlphaFoldDB" id="A0A0E0AV39"/>
<evidence type="ECO:0000313" key="2">
    <source>
        <dbReference type="EnsemblPlants" id="OGLUM08G14710.1"/>
    </source>
</evidence>
<keyword evidence="1" id="KW-0472">Membrane</keyword>
<sequence>MPPLGTSPHSPSAPLSALVVKLQVVATVVWIVPRSPEFLVGNMVDTDVLVPYLQLLVPLRADHAFLLGFLGLTGASRALWLFELVVVLRLERCAYLHGAELLLSLLGGSAPFKGFQGESPTCSSRIGNIDAYGCRFLLGGVALWTLAICAFIRLAQCSYKMRHRLAT</sequence>
<keyword evidence="1" id="KW-0812">Transmembrane</keyword>
<reference evidence="2" key="1">
    <citation type="submission" date="2015-04" db="UniProtKB">
        <authorList>
            <consortium name="EnsemblPlants"/>
        </authorList>
    </citation>
    <scope>IDENTIFICATION</scope>
</reference>
<evidence type="ECO:0000313" key="3">
    <source>
        <dbReference type="Proteomes" id="UP000026961"/>
    </source>
</evidence>